<sequence length="302" mass="34150">MDLRQLEAFVYVAKLNSFSKAADTIYLSQPTISSHINALEKELGTQLLIRSTKEVYPTKSGLDFYVYAQNMLALRDEAIHSVAQSVRCIRGEISLLASSVPAQYLLPSFIAVFQKAYPDIFFKVKQSDSEQVGKMLSNCIYDFGITGTKITGNRFVQSSFYHDALVLAVPVGFTVPKDMSLEALIKILRTQPFIMREDGSGTKKELESFLNRINLTLDHLNTVCSFNNTHGILQAVSSGAGISFVSRASTDLYTKMRLIKTIDLKEFIVKRNFYLLSKKEMILQPVQKLFQTFLLNYYKELQ</sequence>
<keyword evidence="3" id="KW-0238">DNA-binding</keyword>
<dbReference type="Gene3D" id="3.40.190.290">
    <property type="match status" value="1"/>
</dbReference>
<proteinExistence type="inferred from homology"/>
<dbReference type="SUPFAM" id="SSF46785">
    <property type="entry name" value="Winged helix' DNA-binding domain"/>
    <property type="match status" value="1"/>
</dbReference>
<evidence type="ECO:0000256" key="2">
    <source>
        <dbReference type="ARBA" id="ARBA00023015"/>
    </source>
</evidence>
<organism evidence="6 7">
    <name type="scientific">Lacrimispora algidixylanolytica</name>
    <dbReference type="NCBI Taxonomy" id="94868"/>
    <lineage>
        <taxon>Bacteria</taxon>
        <taxon>Bacillati</taxon>
        <taxon>Bacillota</taxon>
        <taxon>Clostridia</taxon>
        <taxon>Lachnospirales</taxon>
        <taxon>Lachnospiraceae</taxon>
        <taxon>Lacrimispora</taxon>
    </lineage>
</organism>
<dbReference type="PANTHER" id="PTHR30126">
    <property type="entry name" value="HTH-TYPE TRANSCRIPTIONAL REGULATOR"/>
    <property type="match status" value="1"/>
</dbReference>
<accession>A0A419SVP0</accession>
<dbReference type="InterPro" id="IPR000847">
    <property type="entry name" value="LysR_HTH_N"/>
</dbReference>
<keyword evidence="4" id="KW-0804">Transcription</keyword>
<comment type="similarity">
    <text evidence="1">Belongs to the LysR transcriptional regulatory family.</text>
</comment>
<gene>
    <name evidence="6" type="ORF">BET01_07945</name>
</gene>
<dbReference type="NCBIfam" id="NF040786">
    <property type="entry name" value="LysR_Sec_metab"/>
    <property type="match status" value="1"/>
</dbReference>
<evidence type="ECO:0000256" key="1">
    <source>
        <dbReference type="ARBA" id="ARBA00009437"/>
    </source>
</evidence>
<evidence type="ECO:0000313" key="6">
    <source>
        <dbReference type="EMBL" id="RKD29279.1"/>
    </source>
</evidence>
<feature type="domain" description="HTH lysR-type" evidence="5">
    <location>
        <begin position="1"/>
        <end position="58"/>
    </location>
</feature>
<comment type="caution">
    <text evidence="6">The sequence shown here is derived from an EMBL/GenBank/DDBJ whole genome shotgun (WGS) entry which is preliminary data.</text>
</comment>
<dbReference type="FunFam" id="1.10.10.10:FF:000001">
    <property type="entry name" value="LysR family transcriptional regulator"/>
    <property type="match status" value="1"/>
</dbReference>
<keyword evidence="2" id="KW-0805">Transcription regulation</keyword>
<keyword evidence="7" id="KW-1185">Reference proteome</keyword>
<dbReference type="OrthoDB" id="9785745at2"/>
<dbReference type="InterPro" id="IPR047788">
    <property type="entry name" value="LysR-like_Sec_metab"/>
</dbReference>
<protein>
    <recommendedName>
        <fullName evidence="5">HTH lysR-type domain-containing protein</fullName>
    </recommendedName>
</protein>
<dbReference type="Pfam" id="PF03466">
    <property type="entry name" value="LysR_substrate"/>
    <property type="match status" value="1"/>
</dbReference>
<dbReference type="InterPro" id="IPR036388">
    <property type="entry name" value="WH-like_DNA-bd_sf"/>
</dbReference>
<evidence type="ECO:0000256" key="4">
    <source>
        <dbReference type="ARBA" id="ARBA00023163"/>
    </source>
</evidence>
<dbReference type="GO" id="GO:0000976">
    <property type="term" value="F:transcription cis-regulatory region binding"/>
    <property type="evidence" value="ECO:0007669"/>
    <property type="project" value="TreeGrafter"/>
</dbReference>
<dbReference type="InterPro" id="IPR036390">
    <property type="entry name" value="WH_DNA-bd_sf"/>
</dbReference>
<name>A0A419SVP0_9FIRM</name>
<dbReference type="GO" id="GO:0003700">
    <property type="term" value="F:DNA-binding transcription factor activity"/>
    <property type="evidence" value="ECO:0007669"/>
    <property type="project" value="InterPro"/>
</dbReference>
<dbReference type="SUPFAM" id="SSF53850">
    <property type="entry name" value="Periplasmic binding protein-like II"/>
    <property type="match status" value="1"/>
</dbReference>
<dbReference type="EMBL" id="MCIA01000032">
    <property type="protein sequence ID" value="RKD29279.1"/>
    <property type="molecule type" value="Genomic_DNA"/>
</dbReference>
<dbReference type="InterPro" id="IPR005119">
    <property type="entry name" value="LysR_subst-bd"/>
</dbReference>
<dbReference type="RefSeq" id="WP_120198114.1">
    <property type="nucleotide sequence ID" value="NZ_MCIA01000032.1"/>
</dbReference>
<evidence type="ECO:0000259" key="5">
    <source>
        <dbReference type="PROSITE" id="PS50931"/>
    </source>
</evidence>
<dbReference type="Pfam" id="PF00126">
    <property type="entry name" value="HTH_1"/>
    <property type="match status" value="1"/>
</dbReference>
<dbReference type="Proteomes" id="UP000284277">
    <property type="component" value="Unassembled WGS sequence"/>
</dbReference>
<dbReference type="PANTHER" id="PTHR30126:SF64">
    <property type="entry name" value="HTH-TYPE TRANSCRIPTIONAL REGULATOR CITR"/>
    <property type="match status" value="1"/>
</dbReference>
<dbReference type="PROSITE" id="PS50931">
    <property type="entry name" value="HTH_LYSR"/>
    <property type="match status" value="1"/>
</dbReference>
<dbReference type="AlphaFoldDB" id="A0A419SVP0"/>
<evidence type="ECO:0000256" key="3">
    <source>
        <dbReference type="ARBA" id="ARBA00023125"/>
    </source>
</evidence>
<evidence type="ECO:0000313" key="7">
    <source>
        <dbReference type="Proteomes" id="UP000284277"/>
    </source>
</evidence>
<dbReference type="Gene3D" id="1.10.10.10">
    <property type="entry name" value="Winged helix-like DNA-binding domain superfamily/Winged helix DNA-binding domain"/>
    <property type="match status" value="1"/>
</dbReference>
<reference evidence="6 7" key="1">
    <citation type="submission" date="2016-08" db="EMBL/GenBank/DDBJ databases">
        <title>A new outlook on sporulation: Clostridium algidixylanolyticum.</title>
        <authorList>
            <person name="Poppleton D.I."/>
            <person name="Gribaldo S."/>
        </authorList>
    </citation>
    <scope>NUCLEOTIDE SEQUENCE [LARGE SCALE GENOMIC DNA]</scope>
    <source>
        <strain evidence="6 7">SPL73</strain>
    </source>
</reference>
<dbReference type="PRINTS" id="PR00039">
    <property type="entry name" value="HTHLYSR"/>
</dbReference>